<reference evidence="3 4" key="1">
    <citation type="submission" date="2016-11" db="EMBL/GenBank/DDBJ databases">
        <title>Genome sequence of Sphingomonas jeddahensis G39.</title>
        <authorList>
            <person name="Poehlein A."/>
            <person name="Wuebbeler J.H."/>
            <person name="Steinbuechel A."/>
            <person name="Daniel R."/>
        </authorList>
    </citation>
    <scope>NUCLEOTIDE SEQUENCE [LARGE SCALE GENOMIC DNA]</scope>
    <source>
        <strain evidence="3 4">G39</strain>
    </source>
</reference>
<name>A0A1V2EVB5_9SPHN</name>
<dbReference type="Pfam" id="PF13579">
    <property type="entry name" value="Glyco_trans_4_4"/>
    <property type="match status" value="1"/>
</dbReference>
<keyword evidence="3" id="KW-0328">Glycosyltransferase</keyword>
<accession>A0A1V2EVB5</accession>
<dbReference type="InterPro" id="IPR050194">
    <property type="entry name" value="Glycosyltransferase_grp1"/>
</dbReference>
<evidence type="ECO:0000313" key="4">
    <source>
        <dbReference type="Proteomes" id="UP000188729"/>
    </source>
</evidence>
<protein>
    <submittedName>
        <fullName evidence="3">Alpha-D-kanosaminyltransferase</fullName>
        <ecNumber evidence="3">2.4.1.301</ecNumber>
    </submittedName>
</protein>
<keyword evidence="1" id="KW-0472">Membrane</keyword>
<keyword evidence="4" id="KW-1185">Reference proteome</keyword>
<evidence type="ECO:0000313" key="3">
    <source>
        <dbReference type="EMBL" id="ONF96415.1"/>
    </source>
</evidence>
<feature type="domain" description="Glycosyltransferase subfamily 4-like N-terminal" evidence="2">
    <location>
        <begin position="20"/>
        <end position="207"/>
    </location>
</feature>
<dbReference type="InterPro" id="IPR028098">
    <property type="entry name" value="Glyco_trans_4-like_N"/>
</dbReference>
<dbReference type="GO" id="GO:0016757">
    <property type="term" value="F:glycosyltransferase activity"/>
    <property type="evidence" value="ECO:0007669"/>
    <property type="project" value="UniProtKB-KW"/>
</dbReference>
<dbReference type="STRING" id="1915074.SPHI_12000"/>
<gene>
    <name evidence="3" type="primary">kanE_1</name>
    <name evidence="3" type="ORF">SPHI_12000</name>
</gene>
<dbReference type="Proteomes" id="UP000188729">
    <property type="component" value="Unassembled WGS sequence"/>
</dbReference>
<evidence type="ECO:0000256" key="1">
    <source>
        <dbReference type="SAM" id="Phobius"/>
    </source>
</evidence>
<comment type="caution">
    <text evidence="3">The sequence shown here is derived from an EMBL/GenBank/DDBJ whole genome shotgun (WGS) entry which is preliminary data.</text>
</comment>
<feature type="transmembrane region" description="Helical" evidence="1">
    <location>
        <begin position="116"/>
        <end position="140"/>
    </location>
</feature>
<dbReference type="AlphaFoldDB" id="A0A1V2EVB5"/>
<dbReference type="PANTHER" id="PTHR45947:SF3">
    <property type="entry name" value="SULFOQUINOVOSYL TRANSFERASE SQD2"/>
    <property type="match status" value="1"/>
</dbReference>
<organism evidence="3 4">
    <name type="scientific">Sphingomonas jeddahensis</name>
    <dbReference type="NCBI Taxonomy" id="1915074"/>
    <lineage>
        <taxon>Bacteria</taxon>
        <taxon>Pseudomonadati</taxon>
        <taxon>Pseudomonadota</taxon>
        <taxon>Alphaproteobacteria</taxon>
        <taxon>Sphingomonadales</taxon>
        <taxon>Sphingomonadaceae</taxon>
        <taxon>Sphingomonas</taxon>
    </lineage>
</organism>
<keyword evidence="1" id="KW-1133">Transmembrane helix</keyword>
<dbReference type="Gene3D" id="3.40.50.2000">
    <property type="entry name" value="Glycogen Phosphorylase B"/>
    <property type="match status" value="2"/>
</dbReference>
<dbReference type="Pfam" id="PF13692">
    <property type="entry name" value="Glyco_trans_1_4"/>
    <property type="match status" value="1"/>
</dbReference>
<feature type="transmembrane region" description="Helical" evidence="1">
    <location>
        <begin position="89"/>
        <end position="109"/>
    </location>
</feature>
<dbReference type="NCBIfam" id="NF007640">
    <property type="entry name" value="PRK10307.1"/>
    <property type="match status" value="1"/>
</dbReference>
<dbReference type="EMBL" id="MPSB01000004">
    <property type="protein sequence ID" value="ONF96415.1"/>
    <property type="molecule type" value="Genomic_DNA"/>
</dbReference>
<dbReference type="EC" id="2.4.1.301" evidence="3"/>
<evidence type="ECO:0000259" key="2">
    <source>
        <dbReference type="Pfam" id="PF13579"/>
    </source>
</evidence>
<sequence length="431" mass="46761">MARPLNILIIGHNYAPEPVGIGPCTTGMAEMLAAWGHSVRVICGTPSYPHWTVAEGYAGYRISSARENGVAITRLPHFVPASPQGWWRILHHLSFALLAFMALIAACLVRRPSVIIAIAPSILSTLVARTVAAVIGRPLWVHVQDLEVDIALATGHLPRTRIRARVLRWIERCAMNGDRVSSISPAMCARLAEKGIAPDRIVEFRNWAQPDVRPTDALSPFRKEWNVQRPHVALYSGNIAAKQGIGIVAEVARLLAHRGDILFVICGNGPNRPALMAAAAGCESVTFFDLQPAERLSDLLSIATVHLLPQIAGAADLVLPSKLPNMLASGRPVIATAEPWTGLAHEVEGCGLVTQPDDAAAFAAAIARLIDDVPLRKALGTAACARAAERWSKAAILTRFEGELRLLVAEWEGRRLRRRNWRSAVQEPLAE</sequence>
<proteinExistence type="predicted"/>
<dbReference type="CDD" id="cd03794">
    <property type="entry name" value="GT4_WbuB-like"/>
    <property type="match status" value="1"/>
</dbReference>
<dbReference type="RefSeq" id="WP_076743985.1">
    <property type="nucleotide sequence ID" value="NZ_MPSB01000004.1"/>
</dbReference>
<keyword evidence="3" id="KW-0808">Transferase</keyword>
<keyword evidence="1" id="KW-0812">Transmembrane</keyword>
<dbReference type="PANTHER" id="PTHR45947">
    <property type="entry name" value="SULFOQUINOVOSYL TRANSFERASE SQD2"/>
    <property type="match status" value="1"/>
</dbReference>
<dbReference type="SUPFAM" id="SSF53756">
    <property type="entry name" value="UDP-Glycosyltransferase/glycogen phosphorylase"/>
    <property type="match status" value="1"/>
</dbReference>
<dbReference type="OrthoDB" id="9787293at2"/>